<dbReference type="RefSeq" id="WP_063601821.1">
    <property type="nucleotide sequence ID" value="NZ_LITQ01000026.1"/>
</dbReference>
<dbReference type="EMBL" id="LITQ01000026">
    <property type="protein sequence ID" value="OAA91335.1"/>
    <property type="molecule type" value="Genomic_DNA"/>
</dbReference>
<keyword evidence="1" id="KW-0472">Membrane</keyword>
<proteinExistence type="predicted"/>
<accession>A0A162J795</accession>
<reference evidence="2 4" key="1">
    <citation type="journal article" date="2015" name="Biotechnol. Bioeng.">
        <title>Genome sequence and phenotypic characterization of Caulobacter segnis.</title>
        <authorList>
            <person name="Patel S."/>
            <person name="Fletcher B."/>
            <person name="Scott D.C."/>
            <person name="Ely B."/>
        </authorList>
    </citation>
    <scope>NUCLEOTIDE SEQUENCE [LARGE SCALE GENOMIC DNA]</scope>
    <source>
        <strain evidence="2 4">PS02</strain>
    </source>
</reference>
<evidence type="ECO:0000313" key="4">
    <source>
        <dbReference type="Proteomes" id="UP000077384"/>
    </source>
</evidence>
<dbReference type="Proteomes" id="UP000077384">
    <property type="component" value="Unassembled WGS sequence"/>
</dbReference>
<name>A0A162J795_9CLOT</name>
<organism evidence="2 4">
    <name type="scientific">Clostridium coskatii</name>
    <dbReference type="NCBI Taxonomy" id="1705578"/>
    <lineage>
        <taxon>Bacteria</taxon>
        <taxon>Bacillati</taxon>
        <taxon>Bacillota</taxon>
        <taxon>Clostridia</taxon>
        <taxon>Eubacteriales</taxon>
        <taxon>Clostridiaceae</taxon>
        <taxon>Clostridium</taxon>
    </lineage>
</organism>
<reference evidence="3 5" key="2">
    <citation type="journal article" date="2016" name="Front. Microbiol.">
        <title>Industrial Acetogenic Biocatalysts: A Comparative Metabolic and Genomic Analysis.</title>
        <authorList>
            <person name="Bengelsdorf F."/>
            <person name="Poehlein A."/>
            <person name="Sonja S."/>
            <person name="Erz C."/>
            <person name="Hummel T."/>
            <person name="Hoffmeister S."/>
            <person name="Daniel R."/>
            <person name="Durre P."/>
        </authorList>
    </citation>
    <scope>NUCLEOTIDE SEQUENCE [LARGE SCALE GENOMIC DNA]</scope>
    <source>
        <strain evidence="3 5">PTA-10522</strain>
    </source>
</reference>
<keyword evidence="1" id="KW-0812">Transmembrane</keyword>
<gene>
    <name evidence="3" type="ORF">CLCOS_21030</name>
    <name evidence="2" type="ORF">WX73_01745</name>
</gene>
<keyword evidence="5" id="KW-1185">Reference proteome</keyword>
<dbReference type="EMBL" id="LROR01000049">
    <property type="protein sequence ID" value="OBR93967.1"/>
    <property type="molecule type" value="Genomic_DNA"/>
</dbReference>
<sequence length="107" mass="11985">MIKTMSINQFLILASSENEGTIKSIKEFCETTGDFFKTMAKVTYYLFHPKQLAWMMWSGLVAHSLEICLMLCLVSIMAWLIGWNKGKKIATGSILAYGVIQAINASL</sequence>
<protein>
    <submittedName>
        <fullName evidence="2">Uncharacterized protein</fullName>
    </submittedName>
</protein>
<evidence type="ECO:0000256" key="1">
    <source>
        <dbReference type="SAM" id="Phobius"/>
    </source>
</evidence>
<evidence type="ECO:0000313" key="2">
    <source>
        <dbReference type="EMBL" id="OAA91335.1"/>
    </source>
</evidence>
<keyword evidence="1" id="KW-1133">Transmembrane helix</keyword>
<feature type="transmembrane region" description="Helical" evidence="1">
    <location>
        <begin position="54"/>
        <end position="81"/>
    </location>
</feature>
<evidence type="ECO:0000313" key="3">
    <source>
        <dbReference type="EMBL" id="OBR93967.1"/>
    </source>
</evidence>
<dbReference type="Proteomes" id="UP000093694">
    <property type="component" value="Unassembled WGS sequence"/>
</dbReference>
<evidence type="ECO:0000313" key="5">
    <source>
        <dbReference type="Proteomes" id="UP000093694"/>
    </source>
</evidence>
<dbReference type="PATRIC" id="fig|1705578.3.peg.1996"/>
<dbReference type="AlphaFoldDB" id="A0A162J795"/>
<comment type="caution">
    <text evidence="2">The sequence shown here is derived from an EMBL/GenBank/DDBJ whole genome shotgun (WGS) entry which is preliminary data.</text>
</comment>